<feature type="region of interest" description="Disordered" evidence="1">
    <location>
        <begin position="187"/>
        <end position="224"/>
    </location>
</feature>
<feature type="compositionally biased region" description="Polar residues" evidence="1">
    <location>
        <begin position="191"/>
        <end position="210"/>
    </location>
</feature>
<name>A0A0G0PLS2_9BACT</name>
<evidence type="ECO:0000256" key="2">
    <source>
        <dbReference type="SAM" id="Phobius"/>
    </source>
</evidence>
<protein>
    <submittedName>
        <fullName evidence="3">Uncharacterized protein</fullName>
    </submittedName>
</protein>
<accession>A0A0G0PLS2</accession>
<dbReference type="EMBL" id="LBXL01000036">
    <property type="protein sequence ID" value="KKR29119.1"/>
    <property type="molecule type" value="Genomic_DNA"/>
</dbReference>
<dbReference type="AlphaFoldDB" id="A0A0G0PLS2"/>
<gene>
    <name evidence="3" type="ORF">UT61_C0036G0010</name>
</gene>
<evidence type="ECO:0000313" key="4">
    <source>
        <dbReference type="Proteomes" id="UP000034793"/>
    </source>
</evidence>
<reference evidence="3 4" key="1">
    <citation type="journal article" date="2015" name="Nature">
        <title>rRNA introns, odd ribosomes, and small enigmatic genomes across a large radiation of phyla.</title>
        <authorList>
            <person name="Brown C.T."/>
            <person name="Hug L.A."/>
            <person name="Thomas B.C."/>
            <person name="Sharon I."/>
            <person name="Castelle C.J."/>
            <person name="Singh A."/>
            <person name="Wilkins M.J."/>
            <person name="Williams K.H."/>
            <person name="Banfield J.F."/>
        </authorList>
    </citation>
    <scope>NUCLEOTIDE SEQUENCE [LARGE SCALE GENOMIC DNA]</scope>
</reference>
<proteinExistence type="predicted"/>
<keyword evidence="2" id="KW-0472">Membrane</keyword>
<keyword evidence="2" id="KW-0812">Transmembrane</keyword>
<dbReference type="Proteomes" id="UP000034793">
    <property type="component" value="Unassembled WGS sequence"/>
</dbReference>
<keyword evidence="2" id="KW-1133">Transmembrane helix</keyword>
<evidence type="ECO:0000313" key="3">
    <source>
        <dbReference type="EMBL" id="KKR29119.1"/>
    </source>
</evidence>
<comment type="caution">
    <text evidence="3">The sequence shown here is derived from an EMBL/GenBank/DDBJ whole genome shotgun (WGS) entry which is preliminary data.</text>
</comment>
<sequence length="224" mass="25185">MQQKILNFIKYNNAFTIIFVICFFGFSITFAANPDVRESVYASEETVISVDNGLIVSADLDNFNFNLRISAVTEDDKNYYAAYSYQTLVIENDVWQNKEIEKILTVSKEALDGRDLGLYVAKELGENINYELSYLKRVQKLEREKGESQKIVATEYSGLIGKLLDPKEEVIEGYNPVIPEPAPEVAATVESNPNAKPTCARSNFNSQLCNRSAPRARNNTSSAR</sequence>
<evidence type="ECO:0000256" key="1">
    <source>
        <dbReference type="SAM" id="MobiDB-lite"/>
    </source>
</evidence>
<feature type="transmembrane region" description="Helical" evidence="2">
    <location>
        <begin position="12"/>
        <end position="32"/>
    </location>
</feature>
<organism evidence="3 4">
    <name type="scientific">Candidatus Woesebacteria bacterium GW2011_GWA1_39_8</name>
    <dbReference type="NCBI Taxonomy" id="1618552"/>
    <lineage>
        <taxon>Bacteria</taxon>
        <taxon>Candidatus Woeseibacteriota</taxon>
    </lineage>
</organism>